<reference evidence="6" key="1">
    <citation type="journal article" date="2021" name="Mol. Ecol. Resour.">
        <title>Phylogenomic analyses of the genus Drosophila reveals genomic signals of climate adaptation.</title>
        <authorList>
            <person name="Li F."/>
            <person name="Rane R.V."/>
            <person name="Luria V."/>
            <person name="Xiong Z."/>
            <person name="Chen J."/>
            <person name="Li Z."/>
            <person name="Catullo R.A."/>
            <person name="Griffin P.C."/>
            <person name="Schiffer M."/>
            <person name="Pearce S."/>
            <person name="Lee S.F."/>
            <person name="McElroy K."/>
            <person name="Stocker A."/>
            <person name="Shirriffs J."/>
            <person name="Cockerell F."/>
            <person name="Coppin C."/>
            <person name="Sgro C.M."/>
            <person name="Karger A."/>
            <person name="Cain J.W."/>
            <person name="Weber J.A."/>
            <person name="Santpere G."/>
            <person name="Kirschner M.W."/>
            <person name="Hoffmann A.A."/>
            <person name="Oakeshott J.G."/>
            <person name="Zhang G."/>
        </authorList>
    </citation>
    <scope>NUCLEOTIDE SEQUENCE</scope>
    <source>
        <strain evidence="6">BGI-SZ-2011g</strain>
    </source>
</reference>
<proteinExistence type="inferred from homology"/>
<dbReference type="Gene3D" id="2.30.39.10">
    <property type="entry name" value="Alpha-1-antitrypsin, domain 1"/>
    <property type="match status" value="1"/>
</dbReference>
<comment type="similarity">
    <text evidence="3">Belongs to the serpin family.</text>
</comment>
<dbReference type="Pfam" id="PF00079">
    <property type="entry name" value="Serpin"/>
    <property type="match status" value="1"/>
</dbReference>
<evidence type="ECO:0000313" key="7">
    <source>
        <dbReference type="Proteomes" id="UP001200034"/>
    </source>
</evidence>
<evidence type="ECO:0000256" key="4">
    <source>
        <dbReference type="SAM" id="SignalP"/>
    </source>
</evidence>
<protein>
    <recommendedName>
        <fullName evidence="5">Serpin domain-containing protein</fullName>
    </recommendedName>
</protein>
<dbReference type="InterPro" id="IPR036186">
    <property type="entry name" value="Serpin_sf"/>
</dbReference>
<comment type="caution">
    <text evidence="6">The sequence shown here is derived from an EMBL/GenBank/DDBJ whole genome shotgun (WGS) entry which is preliminary data.</text>
</comment>
<dbReference type="InterPro" id="IPR023795">
    <property type="entry name" value="Serpin_CS"/>
</dbReference>
<feature type="domain" description="Serpin" evidence="5">
    <location>
        <begin position="43"/>
        <end position="434"/>
    </location>
</feature>
<dbReference type="EMBL" id="JAJJHW010002585">
    <property type="protein sequence ID" value="KAH8372480.1"/>
    <property type="molecule type" value="Genomic_DNA"/>
</dbReference>
<feature type="signal peptide" evidence="4">
    <location>
        <begin position="1"/>
        <end position="28"/>
    </location>
</feature>
<dbReference type="Proteomes" id="UP001200034">
    <property type="component" value="Unassembled WGS sequence"/>
</dbReference>
<dbReference type="GO" id="GO:0004867">
    <property type="term" value="F:serine-type endopeptidase inhibitor activity"/>
    <property type="evidence" value="ECO:0007669"/>
    <property type="project" value="UniProtKB-KW"/>
</dbReference>
<gene>
    <name evidence="6" type="ORF">KR093_011709</name>
</gene>
<dbReference type="InterPro" id="IPR042178">
    <property type="entry name" value="Serpin_sf_1"/>
</dbReference>
<accession>A0AAD4K3R2</accession>
<dbReference type="SUPFAM" id="SSF56574">
    <property type="entry name" value="Serpins"/>
    <property type="match status" value="1"/>
</dbReference>
<dbReference type="InterPro" id="IPR042185">
    <property type="entry name" value="Serpin_sf_2"/>
</dbReference>
<dbReference type="InterPro" id="IPR023796">
    <property type="entry name" value="Serpin_dom"/>
</dbReference>
<keyword evidence="2" id="KW-0722">Serine protease inhibitor</keyword>
<evidence type="ECO:0000256" key="1">
    <source>
        <dbReference type="ARBA" id="ARBA00022690"/>
    </source>
</evidence>
<keyword evidence="7" id="KW-1185">Reference proteome</keyword>
<keyword evidence="4" id="KW-0732">Signal</keyword>
<keyword evidence="1" id="KW-0646">Protease inhibitor</keyword>
<evidence type="ECO:0000313" key="6">
    <source>
        <dbReference type="EMBL" id="KAH8372480.1"/>
    </source>
</evidence>
<organism evidence="6 7">
    <name type="scientific">Drosophila rubida</name>
    <dbReference type="NCBI Taxonomy" id="30044"/>
    <lineage>
        <taxon>Eukaryota</taxon>
        <taxon>Metazoa</taxon>
        <taxon>Ecdysozoa</taxon>
        <taxon>Arthropoda</taxon>
        <taxon>Hexapoda</taxon>
        <taxon>Insecta</taxon>
        <taxon>Pterygota</taxon>
        <taxon>Neoptera</taxon>
        <taxon>Endopterygota</taxon>
        <taxon>Diptera</taxon>
        <taxon>Brachycera</taxon>
        <taxon>Muscomorpha</taxon>
        <taxon>Ephydroidea</taxon>
        <taxon>Drosophilidae</taxon>
        <taxon>Drosophila</taxon>
    </lineage>
</organism>
<evidence type="ECO:0000259" key="5">
    <source>
        <dbReference type="SMART" id="SM00093"/>
    </source>
</evidence>
<feature type="chain" id="PRO_5042281924" description="Serpin domain-containing protein" evidence="4">
    <location>
        <begin position="29"/>
        <end position="434"/>
    </location>
</feature>
<evidence type="ECO:0000256" key="3">
    <source>
        <dbReference type="RuleBase" id="RU000411"/>
    </source>
</evidence>
<dbReference type="PANTHER" id="PTHR11461">
    <property type="entry name" value="SERINE PROTEASE INHIBITOR, SERPIN"/>
    <property type="match status" value="1"/>
</dbReference>
<dbReference type="AlphaFoldDB" id="A0AAD4K3R2"/>
<dbReference type="GO" id="GO:0005615">
    <property type="term" value="C:extracellular space"/>
    <property type="evidence" value="ECO:0007669"/>
    <property type="project" value="InterPro"/>
</dbReference>
<name>A0AAD4K3R2_9MUSC</name>
<dbReference type="PROSITE" id="PS00284">
    <property type="entry name" value="SERPIN"/>
    <property type="match status" value="1"/>
</dbReference>
<sequence>MTTDNWRRLLTAATALLALLASSCPVHGNPTTAVSAANARFAIRLGTSLGLAQPLRNVAVSPLLLQAALTLLYAGVDDDATAVASQLRVALELQQLGTAEQALQQFQQVLTQLKQSTATGCRLRLLSELYADERYTFNYRDEFMLRAAKLGIGMHRLDFDNVAAVTQAINYEFLARSNFSVGELVTSSLLQATTGDDTPFLHASALTFDVPWAQGFDAQQTQRLNFFSHGQHPRLVDSMFVEHSFRYAELPALDACVIELPYATADLSLFIFYPNQLQGLAKLERQLEAFGVQQLRQMLSERKLALTLPKFSLLAHTELRAVLQQLGLGKLFGSEAQLHKVFSSILASSAPHLTAVPHTALFEVKEAGGATDRTFGKLPPSNSGLQPSLIDCRLPVAAFTDLFRSTLSVVINHPFFYAVGNAETLLLVGHVVEI</sequence>
<evidence type="ECO:0000256" key="2">
    <source>
        <dbReference type="ARBA" id="ARBA00022900"/>
    </source>
</evidence>
<dbReference type="PANTHER" id="PTHR11461:SF372">
    <property type="entry name" value="ACCESSORY GLAND PROTEIN ACP76A-RELATED"/>
    <property type="match status" value="1"/>
</dbReference>
<dbReference type="SMART" id="SM00093">
    <property type="entry name" value="SERPIN"/>
    <property type="match status" value="1"/>
</dbReference>
<dbReference type="PROSITE" id="PS51257">
    <property type="entry name" value="PROKAR_LIPOPROTEIN"/>
    <property type="match status" value="1"/>
</dbReference>
<dbReference type="Gene3D" id="3.30.497.10">
    <property type="entry name" value="Antithrombin, subunit I, domain 2"/>
    <property type="match status" value="1"/>
</dbReference>
<dbReference type="InterPro" id="IPR000215">
    <property type="entry name" value="Serpin_fam"/>
</dbReference>